<dbReference type="Proteomes" id="UP000306585">
    <property type="component" value="Unassembled WGS sequence"/>
</dbReference>
<feature type="domain" description="Type II secretion system protein GspG C-terminal" evidence="11">
    <location>
        <begin position="34"/>
        <end position="134"/>
    </location>
</feature>
<proteinExistence type="inferred from homology"/>
<evidence type="ECO:0000256" key="2">
    <source>
        <dbReference type="ARBA" id="ARBA00009984"/>
    </source>
</evidence>
<dbReference type="Pfam" id="PF08334">
    <property type="entry name" value="T2SSG"/>
    <property type="match status" value="1"/>
</dbReference>
<dbReference type="InterPro" id="IPR045584">
    <property type="entry name" value="Pilin-like"/>
</dbReference>
<name>A0A5R9GSC5_9PROT</name>
<dbReference type="GO" id="GO:0005886">
    <property type="term" value="C:plasma membrane"/>
    <property type="evidence" value="ECO:0007669"/>
    <property type="project" value="UniProtKB-SubCell"/>
</dbReference>
<protein>
    <recommendedName>
        <fullName evidence="3">Type II secretion system core protein G</fullName>
    </recommendedName>
</protein>
<dbReference type="RefSeq" id="WP_138239229.1">
    <property type="nucleotide sequence ID" value="NZ_VBRY01000006.1"/>
</dbReference>
<dbReference type="NCBIfam" id="TIGR02532">
    <property type="entry name" value="IV_pilin_GFxxxE"/>
    <property type="match status" value="1"/>
</dbReference>
<evidence type="ECO:0000256" key="7">
    <source>
        <dbReference type="ARBA" id="ARBA00022692"/>
    </source>
</evidence>
<dbReference type="SUPFAM" id="SSF54523">
    <property type="entry name" value="Pili subunits"/>
    <property type="match status" value="1"/>
</dbReference>
<dbReference type="InterPro" id="IPR010054">
    <property type="entry name" value="Type2_sec_GspG"/>
</dbReference>
<evidence type="ECO:0000256" key="1">
    <source>
        <dbReference type="ARBA" id="ARBA00004377"/>
    </source>
</evidence>
<evidence type="ECO:0000313" key="13">
    <source>
        <dbReference type="Proteomes" id="UP000306585"/>
    </source>
</evidence>
<keyword evidence="4" id="KW-1003">Cell membrane</keyword>
<keyword evidence="8 10" id="KW-1133">Transmembrane helix</keyword>
<dbReference type="Pfam" id="PF07963">
    <property type="entry name" value="N_methyl"/>
    <property type="match status" value="1"/>
</dbReference>
<keyword evidence="13" id="KW-1185">Reference proteome</keyword>
<keyword evidence="9 10" id="KW-0472">Membrane</keyword>
<reference evidence="12 13" key="1">
    <citation type="journal article" date="2019" name="Appl. Environ. Microbiol.">
        <title>Environmental Evidence and Genomic Insight of Iron-oxidizing Bacteria Preference Towards More Corrosion Resistant Stainless Steel at Higher Salinities.</title>
        <authorList>
            <person name="Garrison C.E."/>
            <person name="Price K.A."/>
            <person name="Field E.K."/>
        </authorList>
    </citation>
    <scope>NUCLEOTIDE SEQUENCE [LARGE SCALE GENOMIC DNA]</scope>
    <source>
        <strain evidence="12 13">P3</strain>
    </source>
</reference>
<keyword evidence="5" id="KW-0488">Methylation</keyword>
<dbReference type="InterPro" id="IPR012902">
    <property type="entry name" value="N_methyl_site"/>
</dbReference>
<dbReference type="GO" id="GO:0015628">
    <property type="term" value="P:protein secretion by the type II secretion system"/>
    <property type="evidence" value="ECO:0007669"/>
    <property type="project" value="InterPro"/>
</dbReference>
<keyword evidence="7 10" id="KW-0812">Transmembrane</keyword>
<evidence type="ECO:0000256" key="3">
    <source>
        <dbReference type="ARBA" id="ARBA00020042"/>
    </source>
</evidence>
<dbReference type="InterPro" id="IPR000983">
    <property type="entry name" value="Bac_GSPG_pilin"/>
</dbReference>
<evidence type="ECO:0000256" key="6">
    <source>
        <dbReference type="ARBA" id="ARBA00022519"/>
    </source>
</evidence>
<evidence type="ECO:0000256" key="10">
    <source>
        <dbReference type="SAM" id="Phobius"/>
    </source>
</evidence>
<keyword evidence="6" id="KW-0997">Cell inner membrane</keyword>
<dbReference type="NCBIfam" id="TIGR01710">
    <property type="entry name" value="typeII_sec_gspG"/>
    <property type="match status" value="1"/>
</dbReference>
<dbReference type="InterPro" id="IPR013545">
    <property type="entry name" value="T2SS_protein-GspG_C"/>
</dbReference>
<comment type="similarity">
    <text evidence="2">Belongs to the GSP G family.</text>
</comment>
<dbReference type="PANTHER" id="PTHR30093:SF44">
    <property type="entry name" value="TYPE II SECRETION SYSTEM CORE PROTEIN G"/>
    <property type="match status" value="1"/>
</dbReference>
<evidence type="ECO:0000259" key="11">
    <source>
        <dbReference type="Pfam" id="PF08334"/>
    </source>
</evidence>
<evidence type="ECO:0000256" key="4">
    <source>
        <dbReference type="ARBA" id="ARBA00022475"/>
    </source>
</evidence>
<dbReference type="PRINTS" id="PR00813">
    <property type="entry name" value="BCTERIALGSPG"/>
</dbReference>
<evidence type="ECO:0000313" key="12">
    <source>
        <dbReference type="EMBL" id="TLS67313.1"/>
    </source>
</evidence>
<dbReference type="EMBL" id="VBRY01000006">
    <property type="protein sequence ID" value="TLS67313.1"/>
    <property type="molecule type" value="Genomic_DNA"/>
</dbReference>
<dbReference type="PROSITE" id="PS00409">
    <property type="entry name" value="PROKAR_NTER_METHYL"/>
    <property type="match status" value="1"/>
</dbReference>
<dbReference type="Gene3D" id="3.30.700.10">
    <property type="entry name" value="Glycoprotein, Type 4 Pilin"/>
    <property type="match status" value="1"/>
</dbReference>
<evidence type="ECO:0000256" key="8">
    <source>
        <dbReference type="ARBA" id="ARBA00022989"/>
    </source>
</evidence>
<evidence type="ECO:0000256" key="9">
    <source>
        <dbReference type="ARBA" id="ARBA00023136"/>
    </source>
</evidence>
<feature type="transmembrane region" description="Helical" evidence="10">
    <location>
        <begin position="12"/>
        <end position="31"/>
    </location>
</feature>
<organism evidence="12 13">
    <name type="scientific">Mariprofundus erugo</name>
    <dbReference type="NCBI Taxonomy" id="2528639"/>
    <lineage>
        <taxon>Bacteria</taxon>
        <taxon>Pseudomonadati</taxon>
        <taxon>Pseudomonadota</taxon>
        <taxon>Candidatius Mariprofundia</taxon>
        <taxon>Mariprofundales</taxon>
        <taxon>Mariprofundaceae</taxon>
        <taxon>Mariprofundus</taxon>
    </lineage>
</organism>
<evidence type="ECO:0000256" key="5">
    <source>
        <dbReference type="ARBA" id="ARBA00022481"/>
    </source>
</evidence>
<comment type="subcellular location">
    <subcellularLocation>
        <location evidence="1">Cell inner membrane</location>
        <topology evidence="1">Single-pass membrane protein</topology>
    </subcellularLocation>
</comment>
<sequence>MKYHVEQQRGFTLLEIMVVLVIIGVMAALIAPRFVERADEAKVSATRVQMQNIAQALKLYRLQHGSYPPSGAGLNALVTAGKNGSRYLDALPRDAWGREFVYLSPGVHGDFDILSYGADGQAGGSGFDADIGNWE</sequence>
<dbReference type="GO" id="GO:0015627">
    <property type="term" value="C:type II protein secretion system complex"/>
    <property type="evidence" value="ECO:0007669"/>
    <property type="project" value="InterPro"/>
</dbReference>
<dbReference type="AlphaFoldDB" id="A0A5R9GSC5"/>
<accession>A0A5R9GSC5</accession>
<comment type="caution">
    <text evidence="12">The sequence shown here is derived from an EMBL/GenBank/DDBJ whole genome shotgun (WGS) entry which is preliminary data.</text>
</comment>
<dbReference type="PANTHER" id="PTHR30093">
    <property type="entry name" value="GENERAL SECRETION PATHWAY PROTEIN G"/>
    <property type="match status" value="1"/>
</dbReference>
<gene>
    <name evidence="12" type="primary">gspG</name>
    <name evidence="12" type="ORF">FEF65_07750</name>
</gene>